<proteinExistence type="predicted"/>
<dbReference type="Gene3D" id="1.20.90.10">
    <property type="entry name" value="Phospholipase A2 domain"/>
    <property type="match status" value="1"/>
</dbReference>
<keyword evidence="2" id="KW-0964">Secreted</keyword>
<dbReference type="InterPro" id="IPR033113">
    <property type="entry name" value="PLA2_histidine"/>
</dbReference>
<evidence type="ECO:0000256" key="2">
    <source>
        <dbReference type="ARBA" id="ARBA00022525"/>
    </source>
</evidence>
<evidence type="ECO:0000256" key="1">
    <source>
        <dbReference type="ARBA" id="ARBA00004613"/>
    </source>
</evidence>
<dbReference type="RefSeq" id="WP_382346988.1">
    <property type="nucleotide sequence ID" value="NZ_JBHSMC010000001.1"/>
</dbReference>
<evidence type="ECO:0000259" key="3">
    <source>
        <dbReference type="Pfam" id="PF08398"/>
    </source>
</evidence>
<sequence length="99" mass="11441">MYARRRKRGLCVFPGYKWCGPGCSGPGAPINDVDACCYKHDKCLSSGRSRCYCDRAFLSCLYPKINRQTDKGRKAATMYKYMQIQTIFTCGIERDNRRY</sequence>
<comment type="caution">
    <text evidence="4">The sequence shown here is derived from an EMBL/GenBank/DDBJ whole genome shotgun (WGS) entry which is preliminary data.</text>
</comment>
<evidence type="ECO:0000313" key="4">
    <source>
        <dbReference type="EMBL" id="MFC5463468.1"/>
    </source>
</evidence>
<accession>A0ABW0LC72</accession>
<comment type="subcellular location">
    <subcellularLocation>
        <location evidence="1">Secreted</location>
    </subcellularLocation>
</comment>
<dbReference type="InterPro" id="IPR036444">
    <property type="entry name" value="PLipase_A2_dom_sf"/>
</dbReference>
<name>A0ABW0LC72_9BACI</name>
<organism evidence="4 5">
    <name type="scientific">Lederbergia graminis</name>
    <dbReference type="NCBI Taxonomy" id="735518"/>
    <lineage>
        <taxon>Bacteria</taxon>
        <taxon>Bacillati</taxon>
        <taxon>Bacillota</taxon>
        <taxon>Bacilli</taxon>
        <taxon>Bacillales</taxon>
        <taxon>Bacillaceae</taxon>
        <taxon>Lederbergia</taxon>
    </lineage>
</organism>
<dbReference type="Pfam" id="PF08398">
    <property type="entry name" value="Phospholip_A2_4"/>
    <property type="match status" value="1"/>
</dbReference>
<gene>
    <name evidence="4" type="ORF">ACFPM4_01740</name>
</gene>
<dbReference type="SUPFAM" id="SSF48619">
    <property type="entry name" value="Phospholipase A2, PLA2"/>
    <property type="match status" value="1"/>
</dbReference>
<evidence type="ECO:0000313" key="5">
    <source>
        <dbReference type="Proteomes" id="UP001596147"/>
    </source>
</evidence>
<keyword evidence="5" id="KW-1185">Reference proteome</keyword>
<dbReference type="PROSITE" id="PS00118">
    <property type="entry name" value="PA2_HIS"/>
    <property type="match status" value="1"/>
</dbReference>
<feature type="domain" description="Phospholipase A2-like" evidence="3">
    <location>
        <begin position="12"/>
        <end position="43"/>
    </location>
</feature>
<dbReference type="Proteomes" id="UP001596147">
    <property type="component" value="Unassembled WGS sequence"/>
</dbReference>
<dbReference type="InterPro" id="IPR013607">
    <property type="entry name" value="Phospholipase_A2-like"/>
</dbReference>
<protein>
    <submittedName>
        <fullName evidence="4">Phospholipase</fullName>
    </submittedName>
</protein>
<reference evidence="5" key="1">
    <citation type="journal article" date="2019" name="Int. J. Syst. Evol. Microbiol.">
        <title>The Global Catalogue of Microorganisms (GCM) 10K type strain sequencing project: providing services to taxonomists for standard genome sequencing and annotation.</title>
        <authorList>
            <consortium name="The Broad Institute Genomics Platform"/>
            <consortium name="The Broad Institute Genome Sequencing Center for Infectious Disease"/>
            <person name="Wu L."/>
            <person name="Ma J."/>
        </authorList>
    </citation>
    <scope>NUCLEOTIDE SEQUENCE [LARGE SCALE GENOMIC DNA]</scope>
    <source>
        <strain evidence="5">CGMCC 1.12237</strain>
    </source>
</reference>
<dbReference type="EMBL" id="JBHSMC010000001">
    <property type="protein sequence ID" value="MFC5463468.1"/>
    <property type="molecule type" value="Genomic_DNA"/>
</dbReference>